<evidence type="ECO:0008006" key="4">
    <source>
        <dbReference type="Google" id="ProtNLM"/>
    </source>
</evidence>
<reference evidence="2 3" key="1">
    <citation type="submission" date="2020-08" db="EMBL/GenBank/DDBJ databases">
        <title>Genomic Encyclopedia of Type Strains, Phase IV (KMG-IV): sequencing the most valuable type-strain genomes for metagenomic binning, comparative biology and taxonomic classification.</title>
        <authorList>
            <person name="Goeker M."/>
        </authorList>
    </citation>
    <scope>NUCLEOTIDE SEQUENCE [LARGE SCALE GENOMIC DNA]</scope>
    <source>
        <strain evidence="2 3">YC6886</strain>
    </source>
</reference>
<name>A0A840V1T0_9BACT</name>
<dbReference type="AlphaFoldDB" id="A0A840V1T0"/>
<evidence type="ECO:0000313" key="2">
    <source>
        <dbReference type="EMBL" id="MBB5351945.1"/>
    </source>
</evidence>
<dbReference type="RefSeq" id="WP_184018564.1">
    <property type="nucleotide sequence ID" value="NZ_JACHFD010000009.1"/>
</dbReference>
<comment type="caution">
    <text evidence="2">The sequence shown here is derived from an EMBL/GenBank/DDBJ whole genome shotgun (WGS) entry which is preliminary data.</text>
</comment>
<accession>A0A840V1T0</accession>
<dbReference type="Proteomes" id="UP000557717">
    <property type="component" value="Unassembled WGS sequence"/>
</dbReference>
<keyword evidence="1" id="KW-0175">Coiled coil</keyword>
<dbReference type="EMBL" id="JACHFD010000009">
    <property type="protein sequence ID" value="MBB5351945.1"/>
    <property type="molecule type" value="Genomic_DNA"/>
</dbReference>
<sequence length="113" mass="12875">MNRRRSESPKSLLASFIALGLLTVIATSGGAMHAIFRNGQIKTERKISDARKRIDDLRNDIQMIQVRQERLMDRYEIRDQLAMLDSSLVPVTFEVVERIEDLPPEPMPVAVTP</sequence>
<protein>
    <recommendedName>
        <fullName evidence="4">Septum formation initiator</fullName>
    </recommendedName>
</protein>
<organism evidence="2 3">
    <name type="scientific">Haloferula luteola</name>
    <dbReference type="NCBI Taxonomy" id="595692"/>
    <lineage>
        <taxon>Bacteria</taxon>
        <taxon>Pseudomonadati</taxon>
        <taxon>Verrucomicrobiota</taxon>
        <taxon>Verrucomicrobiia</taxon>
        <taxon>Verrucomicrobiales</taxon>
        <taxon>Verrucomicrobiaceae</taxon>
        <taxon>Haloferula</taxon>
    </lineage>
</organism>
<proteinExistence type="predicted"/>
<evidence type="ECO:0000256" key="1">
    <source>
        <dbReference type="SAM" id="Coils"/>
    </source>
</evidence>
<gene>
    <name evidence="2" type="ORF">HNR46_002184</name>
</gene>
<keyword evidence="3" id="KW-1185">Reference proteome</keyword>
<evidence type="ECO:0000313" key="3">
    <source>
        <dbReference type="Proteomes" id="UP000557717"/>
    </source>
</evidence>
<feature type="coiled-coil region" evidence="1">
    <location>
        <begin position="40"/>
        <end position="74"/>
    </location>
</feature>